<feature type="compositionally biased region" description="Polar residues" evidence="2">
    <location>
        <begin position="730"/>
        <end position="746"/>
    </location>
</feature>
<proteinExistence type="predicted"/>
<feature type="domain" description="Gelsolin-like" evidence="3">
    <location>
        <begin position="659"/>
        <end position="699"/>
    </location>
</feature>
<dbReference type="PANTHER" id="PTHR11977:SF131">
    <property type="entry name" value="GELSOLIN-LIKE DOMAIN-CONTAINING PROTEIN"/>
    <property type="match status" value="1"/>
</dbReference>
<feature type="domain" description="Gelsolin-like" evidence="3">
    <location>
        <begin position="53"/>
        <end position="130"/>
    </location>
</feature>
<dbReference type="SMART" id="SM00262">
    <property type="entry name" value="GEL"/>
    <property type="match status" value="6"/>
</dbReference>
<dbReference type="InterPro" id="IPR029006">
    <property type="entry name" value="ADF-H/Gelsolin-like_dom_sf"/>
</dbReference>
<keyword evidence="5" id="KW-1185">Reference proteome</keyword>
<feature type="domain" description="Gelsolin-like" evidence="3">
    <location>
        <begin position="182"/>
        <end position="246"/>
    </location>
</feature>
<protein>
    <submittedName>
        <fullName evidence="4">Oidioi.mRNA.OKI2018_I69.XSR.g13293.t1.cds</fullName>
    </submittedName>
</protein>
<reference evidence="4 5" key="1">
    <citation type="submission" date="2021-04" db="EMBL/GenBank/DDBJ databases">
        <authorList>
            <person name="Bliznina A."/>
        </authorList>
    </citation>
    <scope>NUCLEOTIDE SEQUENCE [LARGE SCALE GENOMIC DNA]</scope>
</reference>
<gene>
    <name evidence="4" type="ORF">OKIOD_LOCUS4851</name>
</gene>
<dbReference type="SUPFAM" id="SSF55753">
    <property type="entry name" value="Actin depolymerizing proteins"/>
    <property type="match status" value="6"/>
</dbReference>
<dbReference type="Gene3D" id="3.40.20.10">
    <property type="entry name" value="Severin"/>
    <property type="match status" value="6"/>
</dbReference>
<organism evidence="4 5">
    <name type="scientific">Oikopleura dioica</name>
    <name type="common">Tunicate</name>
    <dbReference type="NCBI Taxonomy" id="34765"/>
    <lineage>
        <taxon>Eukaryota</taxon>
        <taxon>Metazoa</taxon>
        <taxon>Chordata</taxon>
        <taxon>Tunicata</taxon>
        <taxon>Appendicularia</taxon>
        <taxon>Copelata</taxon>
        <taxon>Oikopleuridae</taxon>
        <taxon>Oikopleura</taxon>
    </lineage>
</organism>
<sequence>MASPENKKEATSSFSTFQKETRSMSNILDEKFKNVKKEAGTQIWRIENMEMAEVKTDDYGVFFSGDSYIILKTIEKRAGTERRIHFWLGEESSVDERGAAAIWATHLDDWFGGEPVQYRETQNHESEKFMGLFANGVRYKKGGVAGKFKKINPNENTQKTLYQVKGKRRPRLQARVFKFKKLDIKWESFNEGDVFILEYKNWLVQWNGKAANRFEKLKACQTLADMAAKTGRPKKVIVEQGRSHEALIECLGPLPDTYAPGTDDVEFEKASASKPPALYCVEDNKKLGEGKAMKQEMLLTTSAFYIVDNLKIYTWKGKECPKELRKKILVGIDEFLSAIGFKGQPQIEGLSQGTETAPFKQLFASWKVANQTQGIGKAYVENSIAKTIKGIEHVDIDGAMRSNSRASTSDAPKIEDDGRGEVEVYRIETGSKSGSEMAKIERDDFGQFYGGDCYIIAYCNHKTRPKTEVVYFWLGANSTIDEHTAAAHHTVNLAKEKGGWQQVRVQQGKEPHHLQKIFQNFIIYRGGTSRKGGQTAKLNPTMFHCRSSIHGYTRNVEVAVTAENLNSNDIFILVKDKNCWMWKGKGSNAAELTAAEEALDLVVDGCKIKQIEEEKEPQEFWDAIGGKKEYAKIDDADAIDNAKLFVCSDASGKMQVEEIGEDFTQGDLIPEDVMILDGGAMIYVWLGKKPTRMNEKTGQRSRGDTPPAVPEERSFPSSKMARNRSHSKASSRAGTTNTTQMLSSKA</sequence>
<dbReference type="Pfam" id="PF00626">
    <property type="entry name" value="Gelsolin"/>
    <property type="match status" value="5"/>
</dbReference>
<evidence type="ECO:0000256" key="1">
    <source>
        <dbReference type="ARBA" id="ARBA00023203"/>
    </source>
</evidence>
<keyword evidence="1" id="KW-0009">Actin-binding</keyword>
<accession>A0ABN7SCJ8</accession>
<evidence type="ECO:0000256" key="2">
    <source>
        <dbReference type="SAM" id="MobiDB-lite"/>
    </source>
</evidence>
<dbReference type="EMBL" id="OU015569">
    <property type="protein sequence ID" value="CAG5094150.1"/>
    <property type="molecule type" value="Genomic_DNA"/>
</dbReference>
<dbReference type="InterPro" id="IPR007123">
    <property type="entry name" value="Gelsolin-like_dom"/>
</dbReference>
<evidence type="ECO:0000313" key="4">
    <source>
        <dbReference type="EMBL" id="CAG5094150.1"/>
    </source>
</evidence>
<dbReference type="PRINTS" id="PR00597">
    <property type="entry name" value="GELSOLIN"/>
</dbReference>
<dbReference type="InterPro" id="IPR007122">
    <property type="entry name" value="Villin/Gelsolin"/>
</dbReference>
<dbReference type="PANTHER" id="PTHR11977">
    <property type="entry name" value="VILLIN"/>
    <property type="match status" value="1"/>
</dbReference>
<feature type="region of interest" description="Disordered" evidence="2">
    <location>
        <begin position="693"/>
        <end position="746"/>
    </location>
</feature>
<feature type="domain" description="Gelsolin-like" evidence="3">
    <location>
        <begin position="437"/>
        <end position="514"/>
    </location>
</feature>
<evidence type="ECO:0000313" key="5">
    <source>
        <dbReference type="Proteomes" id="UP001158576"/>
    </source>
</evidence>
<dbReference type="CDD" id="cd11290">
    <property type="entry name" value="gelsolin_S1_like"/>
    <property type="match status" value="1"/>
</dbReference>
<feature type="compositionally biased region" description="Basic and acidic residues" evidence="2">
    <location>
        <begin position="693"/>
        <end position="703"/>
    </location>
</feature>
<name>A0ABN7SCJ8_OIKDI</name>
<evidence type="ECO:0000259" key="3">
    <source>
        <dbReference type="Pfam" id="PF00626"/>
    </source>
</evidence>
<feature type="domain" description="Gelsolin-like" evidence="3">
    <location>
        <begin position="556"/>
        <end position="621"/>
    </location>
</feature>
<dbReference type="Proteomes" id="UP001158576">
    <property type="component" value="Chromosome XSR"/>
</dbReference>